<evidence type="ECO:0000256" key="5">
    <source>
        <dbReference type="ARBA" id="ARBA00023136"/>
    </source>
</evidence>
<evidence type="ECO:0000313" key="11">
    <source>
        <dbReference type="Proteomes" id="UP001159428"/>
    </source>
</evidence>
<dbReference type="AlphaFoldDB" id="A0AAU9XHP2"/>
<protein>
    <recommendedName>
        <fullName evidence="9">G-protein coupled receptors family 1 profile domain-containing protein</fullName>
    </recommendedName>
</protein>
<dbReference type="PANTHER" id="PTHR45695:SF9">
    <property type="entry name" value="LEUCOKININ RECEPTOR"/>
    <property type="match status" value="1"/>
</dbReference>
<feature type="transmembrane region" description="Helical" evidence="8">
    <location>
        <begin position="35"/>
        <end position="58"/>
    </location>
</feature>
<dbReference type="PROSITE" id="PS50262">
    <property type="entry name" value="G_PROTEIN_RECEP_F1_2"/>
    <property type="match status" value="1"/>
</dbReference>
<feature type="transmembrane region" description="Helical" evidence="8">
    <location>
        <begin position="211"/>
        <end position="233"/>
    </location>
</feature>
<keyword evidence="5 8" id="KW-0472">Membrane</keyword>
<evidence type="ECO:0000256" key="7">
    <source>
        <dbReference type="ARBA" id="ARBA00023224"/>
    </source>
</evidence>
<accession>A0AAU9XHP2</accession>
<organism evidence="10 11">
    <name type="scientific">Pocillopora meandrina</name>
    <dbReference type="NCBI Taxonomy" id="46732"/>
    <lineage>
        <taxon>Eukaryota</taxon>
        <taxon>Metazoa</taxon>
        <taxon>Cnidaria</taxon>
        <taxon>Anthozoa</taxon>
        <taxon>Hexacorallia</taxon>
        <taxon>Scleractinia</taxon>
        <taxon>Astrocoeniina</taxon>
        <taxon>Pocilloporidae</taxon>
        <taxon>Pocillopora</taxon>
    </lineage>
</organism>
<evidence type="ECO:0000256" key="1">
    <source>
        <dbReference type="ARBA" id="ARBA00004141"/>
    </source>
</evidence>
<keyword evidence="11" id="KW-1185">Reference proteome</keyword>
<dbReference type="Pfam" id="PF00001">
    <property type="entry name" value="7tm_1"/>
    <property type="match status" value="1"/>
</dbReference>
<dbReference type="PANTHER" id="PTHR45695">
    <property type="entry name" value="LEUCOKININ RECEPTOR-RELATED"/>
    <property type="match status" value="1"/>
</dbReference>
<evidence type="ECO:0000256" key="2">
    <source>
        <dbReference type="ARBA" id="ARBA00022692"/>
    </source>
</evidence>
<feature type="transmembrane region" description="Helical" evidence="8">
    <location>
        <begin position="293"/>
        <end position="316"/>
    </location>
</feature>
<dbReference type="SMART" id="SM01381">
    <property type="entry name" value="7TM_GPCR_Srsx"/>
    <property type="match status" value="1"/>
</dbReference>
<feature type="domain" description="G-protein coupled receptors family 1 profile" evidence="9">
    <location>
        <begin position="50"/>
        <end position="313"/>
    </location>
</feature>
<name>A0AAU9XHP2_9CNID</name>
<comment type="subcellular location">
    <subcellularLocation>
        <location evidence="1">Membrane</location>
        <topology evidence="1">Multi-pass membrane protein</topology>
    </subcellularLocation>
</comment>
<evidence type="ECO:0000256" key="8">
    <source>
        <dbReference type="SAM" id="Phobius"/>
    </source>
</evidence>
<dbReference type="PRINTS" id="PR00237">
    <property type="entry name" value="GPCRRHODOPSN"/>
</dbReference>
<feature type="non-terminal residue" evidence="10">
    <location>
        <position position="355"/>
    </location>
</feature>
<keyword evidence="3 8" id="KW-1133">Transmembrane helix</keyword>
<dbReference type="FunFam" id="1.20.1070.10:FF:000291">
    <property type="entry name" value="Predicted protein"/>
    <property type="match status" value="1"/>
</dbReference>
<feature type="transmembrane region" description="Helical" evidence="8">
    <location>
        <begin position="70"/>
        <end position="96"/>
    </location>
</feature>
<feature type="transmembrane region" description="Helical" evidence="8">
    <location>
        <begin position="155"/>
        <end position="174"/>
    </location>
</feature>
<proteinExistence type="predicted"/>
<evidence type="ECO:0000256" key="3">
    <source>
        <dbReference type="ARBA" id="ARBA00022989"/>
    </source>
</evidence>
<feature type="transmembrane region" description="Helical" evidence="8">
    <location>
        <begin position="116"/>
        <end position="135"/>
    </location>
</feature>
<dbReference type="EMBL" id="CALNXJ010000044">
    <property type="protein sequence ID" value="CAH3148511.1"/>
    <property type="molecule type" value="Genomic_DNA"/>
</dbReference>
<evidence type="ECO:0000313" key="10">
    <source>
        <dbReference type="EMBL" id="CAH3148511.1"/>
    </source>
</evidence>
<dbReference type="InterPro" id="IPR000276">
    <property type="entry name" value="GPCR_Rhodpsn"/>
</dbReference>
<evidence type="ECO:0000256" key="6">
    <source>
        <dbReference type="ARBA" id="ARBA00023170"/>
    </source>
</evidence>
<dbReference type="GO" id="GO:0005886">
    <property type="term" value="C:plasma membrane"/>
    <property type="evidence" value="ECO:0007669"/>
    <property type="project" value="TreeGrafter"/>
</dbReference>
<dbReference type="SUPFAM" id="SSF81321">
    <property type="entry name" value="Family A G protein-coupled receptor-like"/>
    <property type="match status" value="1"/>
</dbReference>
<evidence type="ECO:0000256" key="4">
    <source>
        <dbReference type="ARBA" id="ARBA00023040"/>
    </source>
</evidence>
<sequence length="355" mass="40769">MQVEMNATNDSARNITGKLHTKCAIESASNTTKTLVIMGFVLVLFSSLFGNSLLIRVVYGDKESRRKFPFNFLIINMAIADIMNASSASLVFMSFLTVGRLWISGIVGQLTCKITYFAVGFSVAASILTVVVMGLDRFMAAHATIRPLSKKGIKYAMALIWILAGLFCIPYLYIFRIEQGTDGKCHCIRKWSKNPQKHLMILGIEEMAKFVVFYLLPLILMVFCYTIITYRIYRRSELPVGKNTRSKIVQQNQRVVRMIIAIVAIFAVCWFPVHVNHLLRSFDPESYCRLPAFLPLSFFWLAHVNCAINPWVWFMYSRHFRELLRKATIQCIANFWNDRSEQIPLTKRTTIKQLE</sequence>
<gene>
    <name evidence="10" type="ORF">PMEA_00023940</name>
</gene>
<comment type="caution">
    <text evidence="10">The sequence shown here is derived from an EMBL/GenBank/DDBJ whole genome shotgun (WGS) entry which is preliminary data.</text>
</comment>
<dbReference type="Proteomes" id="UP001159428">
    <property type="component" value="Unassembled WGS sequence"/>
</dbReference>
<keyword evidence="7" id="KW-0807">Transducer</keyword>
<keyword evidence="4" id="KW-0297">G-protein coupled receptor</keyword>
<feature type="transmembrane region" description="Helical" evidence="8">
    <location>
        <begin position="254"/>
        <end position="273"/>
    </location>
</feature>
<evidence type="ECO:0000259" key="9">
    <source>
        <dbReference type="PROSITE" id="PS50262"/>
    </source>
</evidence>
<dbReference type="GO" id="GO:0004930">
    <property type="term" value="F:G protein-coupled receptor activity"/>
    <property type="evidence" value="ECO:0007669"/>
    <property type="project" value="UniProtKB-KW"/>
</dbReference>
<keyword evidence="2 8" id="KW-0812">Transmembrane</keyword>
<reference evidence="10 11" key="1">
    <citation type="submission" date="2022-05" db="EMBL/GenBank/DDBJ databases">
        <authorList>
            <consortium name="Genoscope - CEA"/>
            <person name="William W."/>
        </authorList>
    </citation>
    <scope>NUCLEOTIDE SEQUENCE [LARGE SCALE GENOMIC DNA]</scope>
</reference>
<dbReference type="InterPro" id="IPR017452">
    <property type="entry name" value="GPCR_Rhodpsn_7TM"/>
</dbReference>
<keyword evidence="6" id="KW-0675">Receptor</keyword>
<dbReference type="Gene3D" id="1.20.1070.10">
    <property type="entry name" value="Rhodopsin 7-helix transmembrane proteins"/>
    <property type="match status" value="1"/>
</dbReference>